<dbReference type="SUPFAM" id="SSF143422">
    <property type="entry name" value="Transposase IS200-like"/>
    <property type="match status" value="1"/>
</dbReference>
<name>A0A1U7PVX0_9FLAO</name>
<feature type="domain" description="Transposase IS200-like" evidence="1">
    <location>
        <begin position="21"/>
        <end position="171"/>
    </location>
</feature>
<reference evidence="3" key="1">
    <citation type="submission" date="2016-10" db="EMBL/GenBank/DDBJ databases">
        <authorList>
            <person name="Varghese N."/>
            <person name="Submissions S."/>
        </authorList>
    </citation>
    <scope>NUCLEOTIDE SEQUENCE [LARGE SCALE GENOMIC DNA]</scope>
    <source>
        <strain evidence="3">DSM 19482</strain>
    </source>
</reference>
<protein>
    <submittedName>
        <fullName evidence="2">REP element-mobilizing transposase RayT</fullName>
    </submittedName>
</protein>
<dbReference type="PANTHER" id="PTHR36966">
    <property type="entry name" value="REP-ASSOCIATED TYROSINE TRANSPOSASE"/>
    <property type="match status" value="1"/>
</dbReference>
<evidence type="ECO:0000259" key="1">
    <source>
        <dbReference type="SMART" id="SM01321"/>
    </source>
</evidence>
<dbReference type="SMART" id="SM01321">
    <property type="entry name" value="Y1_Tnp"/>
    <property type="match status" value="1"/>
</dbReference>
<dbReference type="PANTHER" id="PTHR36966:SF1">
    <property type="entry name" value="REP-ASSOCIATED TYROSINE TRANSPOSASE"/>
    <property type="match status" value="1"/>
</dbReference>
<dbReference type="Gene3D" id="3.30.70.1290">
    <property type="entry name" value="Transposase IS200-like"/>
    <property type="match status" value="1"/>
</dbReference>
<dbReference type="GO" id="GO:0006313">
    <property type="term" value="P:DNA transposition"/>
    <property type="evidence" value="ECO:0007669"/>
    <property type="project" value="InterPro"/>
</dbReference>
<sequence>MSLFRNKYRIPSARWQNWDYRNAGAYFITICTKDRLCFFGNVQDNKMQLSDAGILAEKYWKEIPGHFKNAQLGEFVVMPNHIHGIVILTDLVGTLHCNVSIESPEINQFMSDISPKPGSVSTIIRSYKSVCTKNINLQNPVLNFAWQSRFHDRVIRDEMEYQRIANYIIHNPENWGNDKFFF</sequence>
<accession>A0A1U7PVX0</accession>
<organism evidence="2 3">
    <name type="scientific">Epilithonimonas bovis DSM 19482</name>
    <dbReference type="NCBI Taxonomy" id="1121284"/>
    <lineage>
        <taxon>Bacteria</taxon>
        <taxon>Pseudomonadati</taxon>
        <taxon>Bacteroidota</taxon>
        <taxon>Flavobacteriia</taxon>
        <taxon>Flavobacteriales</taxon>
        <taxon>Weeksellaceae</taxon>
        <taxon>Chryseobacterium group</taxon>
        <taxon>Epilithonimonas</taxon>
    </lineage>
</organism>
<dbReference type="GO" id="GO:0004803">
    <property type="term" value="F:transposase activity"/>
    <property type="evidence" value="ECO:0007669"/>
    <property type="project" value="InterPro"/>
</dbReference>
<dbReference type="EMBL" id="FTPU01000029">
    <property type="protein sequence ID" value="SIT97706.1"/>
    <property type="molecule type" value="Genomic_DNA"/>
</dbReference>
<dbReference type="STRING" id="1121284.SAMN05660493_02432"/>
<dbReference type="OrthoDB" id="9794403at2"/>
<gene>
    <name evidence="2" type="ORF">SAMN05660493_02432</name>
</gene>
<keyword evidence="3" id="KW-1185">Reference proteome</keyword>
<dbReference type="GO" id="GO:0043565">
    <property type="term" value="F:sequence-specific DNA binding"/>
    <property type="evidence" value="ECO:0007669"/>
    <property type="project" value="TreeGrafter"/>
</dbReference>
<evidence type="ECO:0000313" key="3">
    <source>
        <dbReference type="Proteomes" id="UP000187261"/>
    </source>
</evidence>
<dbReference type="AlphaFoldDB" id="A0A1U7PVX0"/>
<dbReference type="Proteomes" id="UP000187261">
    <property type="component" value="Unassembled WGS sequence"/>
</dbReference>
<dbReference type="InterPro" id="IPR036515">
    <property type="entry name" value="Transposase_17_sf"/>
</dbReference>
<proteinExistence type="predicted"/>
<dbReference type="InterPro" id="IPR002686">
    <property type="entry name" value="Transposase_17"/>
</dbReference>
<dbReference type="InterPro" id="IPR052715">
    <property type="entry name" value="RAYT_transposase"/>
</dbReference>
<dbReference type="RefSeq" id="WP_076783847.1">
    <property type="nucleotide sequence ID" value="NZ_FTPU01000029.1"/>
</dbReference>
<evidence type="ECO:0000313" key="2">
    <source>
        <dbReference type="EMBL" id="SIT97706.1"/>
    </source>
</evidence>